<keyword evidence="3" id="KW-1185">Reference proteome</keyword>
<evidence type="ECO:0000256" key="1">
    <source>
        <dbReference type="SAM" id="SignalP"/>
    </source>
</evidence>
<reference evidence="2 3" key="1">
    <citation type="submission" date="2019-04" db="EMBL/GenBank/DDBJ databases">
        <title>Niastella caeni sp. nov., isolated from activated sludge.</title>
        <authorList>
            <person name="Sheng M."/>
        </authorList>
    </citation>
    <scope>NUCLEOTIDE SEQUENCE [LARGE SCALE GENOMIC DNA]</scope>
    <source>
        <strain evidence="2 3">HX-2-15</strain>
    </source>
</reference>
<dbReference type="EMBL" id="STFF01000002">
    <property type="protein sequence ID" value="THU40368.1"/>
    <property type="molecule type" value="Genomic_DNA"/>
</dbReference>
<proteinExistence type="predicted"/>
<evidence type="ECO:0000313" key="3">
    <source>
        <dbReference type="Proteomes" id="UP000306918"/>
    </source>
</evidence>
<comment type="caution">
    <text evidence="2">The sequence shown here is derived from an EMBL/GenBank/DDBJ whole genome shotgun (WGS) entry which is preliminary data.</text>
</comment>
<dbReference type="AlphaFoldDB" id="A0A4S8HXA2"/>
<accession>A0A4S8HXA2</accession>
<dbReference type="Proteomes" id="UP000306918">
    <property type="component" value="Unassembled WGS sequence"/>
</dbReference>
<evidence type="ECO:0000313" key="2">
    <source>
        <dbReference type="EMBL" id="THU40368.1"/>
    </source>
</evidence>
<feature type="chain" id="PRO_5020597705" evidence="1">
    <location>
        <begin position="24"/>
        <end position="89"/>
    </location>
</feature>
<feature type="signal peptide" evidence="1">
    <location>
        <begin position="1"/>
        <end position="23"/>
    </location>
</feature>
<gene>
    <name evidence="2" type="ORF">FAM09_10905</name>
</gene>
<dbReference type="RefSeq" id="WP_136577121.1">
    <property type="nucleotide sequence ID" value="NZ_STFF01000002.1"/>
</dbReference>
<sequence length="89" mass="10130">MNFTTVRQALFVCLLFIRASVFAQEEKEQYDSVINIIQHAVNAGQPEKIYGMTSETFGSKMIAKQFATVLKKFKVKTGERNGFIFKNSD</sequence>
<keyword evidence="1" id="KW-0732">Signal</keyword>
<organism evidence="2 3">
    <name type="scientific">Niastella caeni</name>
    <dbReference type="NCBI Taxonomy" id="2569763"/>
    <lineage>
        <taxon>Bacteria</taxon>
        <taxon>Pseudomonadati</taxon>
        <taxon>Bacteroidota</taxon>
        <taxon>Chitinophagia</taxon>
        <taxon>Chitinophagales</taxon>
        <taxon>Chitinophagaceae</taxon>
        <taxon>Niastella</taxon>
    </lineage>
</organism>
<name>A0A4S8HXA2_9BACT</name>
<protein>
    <submittedName>
        <fullName evidence="2">Uncharacterized protein</fullName>
    </submittedName>
</protein>